<dbReference type="UniPathway" id="UPA00077">
    <property type="reaction ID" value="UER00156"/>
</dbReference>
<dbReference type="PANTHER" id="PTHR20941:SF1">
    <property type="entry name" value="FOLIC ACID SYNTHESIS PROTEIN FOL1"/>
    <property type="match status" value="1"/>
</dbReference>
<dbReference type="AlphaFoldDB" id="A0A4R6TIN8"/>
<comment type="cofactor">
    <cofactor evidence="2 9">
        <name>Mg(2+)</name>
        <dbReference type="ChEBI" id="CHEBI:18420"/>
    </cofactor>
</comment>
<dbReference type="RefSeq" id="WP_317128292.1">
    <property type="nucleotide sequence ID" value="NZ_SNYI01000003.1"/>
</dbReference>
<comment type="function">
    <text evidence="9">Catalyzes the condensation of para-aminobenzoate (pABA) with 6-hydroxymethyl-7,8-dihydropterin diphosphate (DHPt-PP) to form 7,8-dihydropteroate (H2Pte), the immediate precursor of folate derivatives.</text>
</comment>
<evidence type="ECO:0000256" key="1">
    <source>
        <dbReference type="ARBA" id="ARBA00000012"/>
    </source>
</evidence>
<dbReference type="PANTHER" id="PTHR20941">
    <property type="entry name" value="FOLATE SYNTHESIS PROTEINS"/>
    <property type="match status" value="1"/>
</dbReference>
<dbReference type="InterPro" id="IPR011005">
    <property type="entry name" value="Dihydropteroate_synth-like_sf"/>
</dbReference>
<dbReference type="Proteomes" id="UP000295468">
    <property type="component" value="Unassembled WGS sequence"/>
</dbReference>
<keyword evidence="5 9" id="KW-0808">Transferase</keyword>
<dbReference type="EMBL" id="SNYI01000003">
    <property type="protein sequence ID" value="TDQ29130.1"/>
    <property type="molecule type" value="Genomic_DNA"/>
</dbReference>
<dbReference type="GO" id="GO:0046656">
    <property type="term" value="P:folic acid biosynthetic process"/>
    <property type="evidence" value="ECO:0007669"/>
    <property type="project" value="UniProtKB-KW"/>
</dbReference>
<comment type="pathway">
    <text evidence="3 9">Cofactor biosynthesis; tetrahydrofolate biosynthesis; 7,8-dihydrofolate from 2-amino-4-hydroxy-6-hydroxymethyl-7,8-dihydropteridine diphosphate and 4-aminobenzoate: step 1/2.</text>
</comment>
<dbReference type="CDD" id="cd00739">
    <property type="entry name" value="DHPS"/>
    <property type="match status" value="1"/>
</dbReference>
<comment type="similarity">
    <text evidence="9">Belongs to the DHPS family.</text>
</comment>
<evidence type="ECO:0000256" key="9">
    <source>
        <dbReference type="RuleBase" id="RU361205"/>
    </source>
</evidence>
<evidence type="ECO:0000256" key="4">
    <source>
        <dbReference type="ARBA" id="ARBA00012458"/>
    </source>
</evidence>
<feature type="compositionally biased region" description="Basic residues" evidence="10">
    <location>
        <begin position="1"/>
        <end position="15"/>
    </location>
</feature>
<evidence type="ECO:0000256" key="6">
    <source>
        <dbReference type="ARBA" id="ARBA00022723"/>
    </source>
</evidence>
<dbReference type="PROSITE" id="PS50972">
    <property type="entry name" value="PTERIN_BINDING"/>
    <property type="match status" value="1"/>
</dbReference>
<sequence>MFKSRAFRGPKRKRAAQTSTNMTLNCRGELLDLTQPKVMGILNLTPDSFYDGGRYNDQESIVLQAGNMLNEGATFIDLGGYSSRPGADEVPLEEEIQRVIPVISLLRENYPGVLISVDTFRSEVARKALEAGAAMINDITAGNGDEKMMQVVGEFQAPYVMMHMRGNPKTMQELTSYDNLFTAIGHYFSEKIAEAHDHGIKDCILDPGFGFAKTLDQNYHLLAQLEVLSEFGFPVLAGLSRKSMIYKFLGVDPDQSLNGTTVLNTYALQKGACILRVHDVQAAMECITLHEKLKESLTAVN</sequence>
<dbReference type="GO" id="GO:0005829">
    <property type="term" value="C:cytosol"/>
    <property type="evidence" value="ECO:0007669"/>
    <property type="project" value="TreeGrafter"/>
</dbReference>
<gene>
    <name evidence="12" type="ORF">CLV82_2583</name>
</gene>
<dbReference type="GO" id="GO:0046654">
    <property type="term" value="P:tetrahydrofolate biosynthetic process"/>
    <property type="evidence" value="ECO:0007669"/>
    <property type="project" value="UniProtKB-UniPathway"/>
</dbReference>
<organism evidence="12 13">
    <name type="scientific">Zeaxanthinibacter enoshimensis</name>
    <dbReference type="NCBI Taxonomy" id="392009"/>
    <lineage>
        <taxon>Bacteria</taxon>
        <taxon>Pseudomonadati</taxon>
        <taxon>Bacteroidota</taxon>
        <taxon>Flavobacteriia</taxon>
        <taxon>Flavobacteriales</taxon>
        <taxon>Flavobacteriaceae</taxon>
        <taxon>Zeaxanthinibacter</taxon>
    </lineage>
</organism>
<feature type="region of interest" description="Disordered" evidence="10">
    <location>
        <begin position="1"/>
        <end position="20"/>
    </location>
</feature>
<dbReference type="InterPro" id="IPR000489">
    <property type="entry name" value="Pterin-binding_dom"/>
</dbReference>
<reference evidence="12 13" key="1">
    <citation type="submission" date="2019-03" db="EMBL/GenBank/DDBJ databases">
        <title>Genomic Encyclopedia of Archaeal and Bacterial Type Strains, Phase II (KMG-II): from individual species to whole genera.</title>
        <authorList>
            <person name="Goeker M."/>
        </authorList>
    </citation>
    <scope>NUCLEOTIDE SEQUENCE [LARGE SCALE GENOMIC DNA]</scope>
    <source>
        <strain evidence="12 13">DSM 18435</strain>
    </source>
</reference>
<dbReference type="GO" id="GO:0004156">
    <property type="term" value="F:dihydropteroate synthase activity"/>
    <property type="evidence" value="ECO:0007669"/>
    <property type="project" value="UniProtKB-EC"/>
</dbReference>
<evidence type="ECO:0000256" key="8">
    <source>
        <dbReference type="ARBA" id="ARBA00022909"/>
    </source>
</evidence>
<keyword evidence="13" id="KW-1185">Reference proteome</keyword>
<evidence type="ECO:0000313" key="13">
    <source>
        <dbReference type="Proteomes" id="UP000295468"/>
    </source>
</evidence>
<evidence type="ECO:0000313" key="12">
    <source>
        <dbReference type="EMBL" id="TDQ29130.1"/>
    </source>
</evidence>
<evidence type="ECO:0000256" key="3">
    <source>
        <dbReference type="ARBA" id="ARBA00004763"/>
    </source>
</evidence>
<evidence type="ECO:0000256" key="7">
    <source>
        <dbReference type="ARBA" id="ARBA00022842"/>
    </source>
</evidence>
<dbReference type="PROSITE" id="PS00792">
    <property type="entry name" value="DHPS_1"/>
    <property type="match status" value="1"/>
</dbReference>
<keyword evidence="8 9" id="KW-0289">Folate biosynthesis</keyword>
<feature type="domain" description="Pterin-binding" evidence="11">
    <location>
        <begin position="36"/>
        <end position="288"/>
    </location>
</feature>
<comment type="caution">
    <text evidence="12">The sequence shown here is derived from an EMBL/GenBank/DDBJ whole genome shotgun (WGS) entry which is preliminary data.</text>
</comment>
<comment type="catalytic activity">
    <reaction evidence="1">
        <text>(7,8-dihydropterin-6-yl)methyl diphosphate + 4-aminobenzoate = 7,8-dihydropteroate + diphosphate</text>
        <dbReference type="Rhea" id="RHEA:19949"/>
        <dbReference type="ChEBI" id="CHEBI:17836"/>
        <dbReference type="ChEBI" id="CHEBI:17839"/>
        <dbReference type="ChEBI" id="CHEBI:33019"/>
        <dbReference type="ChEBI" id="CHEBI:72950"/>
        <dbReference type="EC" id="2.5.1.15"/>
    </reaction>
</comment>
<evidence type="ECO:0000256" key="5">
    <source>
        <dbReference type="ARBA" id="ARBA00022679"/>
    </source>
</evidence>
<proteinExistence type="inferred from homology"/>
<dbReference type="SUPFAM" id="SSF51717">
    <property type="entry name" value="Dihydropteroate synthetase-like"/>
    <property type="match status" value="1"/>
</dbReference>
<keyword evidence="7 9" id="KW-0460">Magnesium</keyword>
<evidence type="ECO:0000259" key="11">
    <source>
        <dbReference type="PROSITE" id="PS50972"/>
    </source>
</evidence>
<dbReference type="Gene3D" id="3.20.20.20">
    <property type="entry name" value="Dihydropteroate synthase-like"/>
    <property type="match status" value="1"/>
</dbReference>
<name>A0A4R6TIN8_9FLAO</name>
<dbReference type="InterPro" id="IPR006390">
    <property type="entry name" value="DHP_synth_dom"/>
</dbReference>
<dbReference type="InterPro" id="IPR045031">
    <property type="entry name" value="DHP_synth-like"/>
</dbReference>
<dbReference type="NCBIfam" id="TIGR01496">
    <property type="entry name" value="DHPS"/>
    <property type="match status" value="1"/>
</dbReference>
<evidence type="ECO:0000256" key="10">
    <source>
        <dbReference type="SAM" id="MobiDB-lite"/>
    </source>
</evidence>
<evidence type="ECO:0000256" key="2">
    <source>
        <dbReference type="ARBA" id="ARBA00001946"/>
    </source>
</evidence>
<accession>A0A4R6TIN8</accession>
<dbReference type="EC" id="2.5.1.15" evidence="4 9"/>
<protein>
    <recommendedName>
        <fullName evidence="4 9">Dihydropteroate synthase</fullName>
        <shortName evidence="9">DHPS</shortName>
        <ecNumber evidence="4 9">2.5.1.15</ecNumber>
    </recommendedName>
    <alternativeName>
        <fullName evidence="9">Dihydropteroate pyrophosphorylase</fullName>
    </alternativeName>
</protein>
<keyword evidence="6 9" id="KW-0479">Metal-binding</keyword>
<dbReference type="GO" id="GO:0046872">
    <property type="term" value="F:metal ion binding"/>
    <property type="evidence" value="ECO:0007669"/>
    <property type="project" value="UniProtKB-KW"/>
</dbReference>
<dbReference type="Pfam" id="PF00809">
    <property type="entry name" value="Pterin_bind"/>
    <property type="match status" value="1"/>
</dbReference>